<proteinExistence type="predicted"/>
<evidence type="ECO:0000313" key="3">
    <source>
        <dbReference type="Proteomes" id="UP000325684"/>
    </source>
</evidence>
<dbReference type="OrthoDB" id="9812933at2"/>
<evidence type="ECO:0000256" key="1">
    <source>
        <dbReference type="SAM" id="SignalP"/>
    </source>
</evidence>
<dbReference type="Proteomes" id="UP000325684">
    <property type="component" value="Unassembled WGS sequence"/>
</dbReference>
<dbReference type="AlphaFoldDB" id="A0A5N3P3N9"/>
<dbReference type="EMBL" id="VCMV01000077">
    <property type="protein sequence ID" value="KAB0264332.1"/>
    <property type="molecule type" value="Genomic_DNA"/>
</dbReference>
<sequence>MSRLASTVLLALFLSFGTASLAVPDLKEPDAVSPPIQMMRTLQLMQDQIAVGSSEAHAGQRGLLAIFDERFLGLANDLWQDKRNVHAAVVYALSGGSPQILRKLLDPRLISQEDLPLVEGALAYVEGREEEAKRALLPINAVALPATMGAQLALVQSALLVRAQPEKSMEFLDLVRLQAPGTLLEEAALRRQVFVASQMQDDAKFEFLVRNYLRRYRHSVYAGNFRQRLASVLSRVDFATPADRFSRIAVILQDLEPSARRDLYLLAARTSVEQGRLKSALLTAEAALQLSEGSEESATRAKLYHAAAMVVSPQSLDAGLQELEAINKSVLSAVDGQLLNSAMSMAQQIRRLPDRVTDVKAADSITPPTQAPEQLSAVTKAQAALRRVDKLIKN</sequence>
<dbReference type="RefSeq" id="WP_150949758.1">
    <property type="nucleotide sequence ID" value="NZ_VCMV01000077.1"/>
</dbReference>
<gene>
    <name evidence="2" type="ORF">FEZ63_23825</name>
</gene>
<organism evidence="2 3">
    <name type="scientific">Microvirga brassicacearum</name>
    <dbReference type="NCBI Taxonomy" id="2580413"/>
    <lineage>
        <taxon>Bacteria</taxon>
        <taxon>Pseudomonadati</taxon>
        <taxon>Pseudomonadota</taxon>
        <taxon>Alphaproteobacteria</taxon>
        <taxon>Hyphomicrobiales</taxon>
        <taxon>Methylobacteriaceae</taxon>
        <taxon>Microvirga</taxon>
    </lineage>
</organism>
<protein>
    <submittedName>
        <fullName evidence="2">Chemotaxis protein MotC</fullName>
    </submittedName>
</protein>
<name>A0A5N3P3N9_9HYPH</name>
<feature type="chain" id="PRO_5024431519" evidence="1">
    <location>
        <begin position="22"/>
        <end position="394"/>
    </location>
</feature>
<comment type="caution">
    <text evidence="2">The sequence shown here is derived from an EMBL/GenBank/DDBJ whole genome shotgun (WGS) entry which is preliminary data.</text>
</comment>
<keyword evidence="3" id="KW-1185">Reference proteome</keyword>
<reference evidence="2 3" key="1">
    <citation type="journal article" date="2019" name="Microorganisms">
        <title>Genome Insights into the Novel Species Microvirga brassicacearum, a Rapeseed Endophyte with Biotechnological Potential.</title>
        <authorList>
            <person name="Jimenez-Gomez A."/>
            <person name="Saati-Santamaria Z."/>
            <person name="Igual J.M."/>
            <person name="Rivas R."/>
            <person name="Mateos P.F."/>
            <person name="Garcia-Fraile P."/>
        </authorList>
    </citation>
    <scope>NUCLEOTIDE SEQUENCE [LARGE SCALE GENOMIC DNA]</scope>
    <source>
        <strain evidence="2 3">CDVBN77</strain>
    </source>
</reference>
<accession>A0A5N3P3N9</accession>
<evidence type="ECO:0000313" key="2">
    <source>
        <dbReference type="EMBL" id="KAB0264332.1"/>
    </source>
</evidence>
<keyword evidence="1" id="KW-0732">Signal</keyword>
<feature type="signal peptide" evidence="1">
    <location>
        <begin position="1"/>
        <end position="21"/>
    </location>
</feature>